<keyword evidence="1" id="KW-0472">Membrane</keyword>
<keyword evidence="1" id="KW-0812">Transmembrane</keyword>
<feature type="transmembrane region" description="Helical" evidence="1">
    <location>
        <begin position="80"/>
        <end position="99"/>
    </location>
</feature>
<accession>A0A9P6AAF7</accession>
<protein>
    <submittedName>
        <fullName evidence="2">Uncharacterized protein</fullName>
    </submittedName>
</protein>
<evidence type="ECO:0000256" key="1">
    <source>
        <dbReference type="SAM" id="Phobius"/>
    </source>
</evidence>
<dbReference type="EMBL" id="MU154526">
    <property type="protein sequence ID" value="KAF9500774.1"/>
    <property type="molecule type" value="Genomic_DNA"/>
</dbReference>
<reference evidence="2" key="1">
    <citation type="submission" date="2020-11" db="EMBL/GenBank/DDBJ databases">
        <authorList>
            <consortium name="DOE Joint Genome Institute"/>
            <person name="Ahrendt S."/>
            <person name="Riley R."/>
            <person name="Andreopoulos W."/>
            <person name="Labutti K."/>
            <person name="Pangilinan J."/>
            <person name="Ruiz-Duenas F.J."/>
            <person name="Barrasa J.M."/>
            <person name="Sanchez-Garcia M."/>
            <person name="Camarero S."/>
            <person name="Miyauchi S."/>
            <person name="Serrano A."/>
            <person name="Linde D."/>
            <person name="Babiker R."/>
            <person name="Drula E."/>
            <person name="Ayuso-Fernandez I."/>
            <person name="Pacheco R."/>
            <person name="Padilla G."/>
            <person name="Ferreira P."/>
            <person name="Barriuso J."/>
            <person name="Kellner H."/>
            <person name="Castanera R."/>
            <person name="Alfaro M."/>
            <person name="Ramirez L."/>
            <person name="Pisabarro A.G."/>
            <person name="Kuo A."/>
            <person name="Tritt A."/>
            <person name="Lipzen A."/>
            <person name="He G."/>
            <person name="Yan M."/>
            <person name="Ng V."/>
            <person name="Cullen D."/>
            <person name="Martin F."/>
            <person name="Rosso M.-N."/>
            <person name="Henrissat B."/>
            <person name="Hibbett D."/>
            <person name="Martinez A.T."/>
            <person name="Grigoriev I.V."/>
        </authorList>
    </citation>
    <scope>NUCLEOTIDE SEQUENCE</scope>
    <source>
        <strain evidence="2">ATCC 90797</strain>
    </source>
</reference>
<organism evidence="2 3">
    <name type="scientific">Pleurotus eryngii</name>
    <name type="common">Boletus of the steppes</name>
    <dbReference type="NCBI Taxonomy" id="5323"/>
    <lineage>
        <taxon>Eukaryota</taxon>
        <taxon>Fungi</taxon>
        <taxon>Dikarya</taxon>
        <taxon>Basidiomycota</taxon>
        <taxon>Agaricomycotina</taxon>
        <taxon>Agaricomycetes</taxon>
        <taxon>Agaricomycetidae</taxon>
        <taxon>Agaricales</taxon>
        <taxon>Pleurotineae</taxon>
        <taxon>Pleurotaceae</taxon>
        <taxon>Pleurotus</taxon>
    </lineage>
</organism>
<proteinExistence type="predicted"/>
<evidence type="ECO:0000313" key="2">
    <source>
        <dbReference type="EMBL" id="KAF9500774.1"/>
    </source>
</evidence>
<gene>
    <name evidence="2" type="ORF">BDN71DRAFT_1440275</name>
</gene>
<sequence length="142" mass="15615">MLIVEKSLVLRKHASFDWRGGDAAAHGQKHDLLPLHIGQGLSSISVCPPTKPIYFNGVVNRLNQLEEHDILPNQFFMYKCFYPAVLVLLFIGLVGGTIVDDVLDALQKAVDCASCHALLHPLQALAHLGNDGFVDLLNQFCI</sequence>
<comment type="caution">
    <text evidence="2">The sequence shown here is derived from an EMBL/GenBank/DDBJ whole genome shotgun (WGS) entry which is preliminary data.</text>
</comment>
<dbReference type="AlphaFoldDB" id="A0A9P6AAF7"/>
<keyword evidence="1" id="KW-1133">Transmembrane helix</keyword>
<name>A0A9P6AAF7_PLEER</name>
<dbReference type="Proteomes" id="UP000807025">
    <property type="component" value="Unassembled WGS sequence"/>
</dbReference>
<keyword evidence="3" id="KW-1185">Reference proteome</keyword>
<evidence type="ECO:0000313" key="3">
    <source>
        <dbReference type="Proteomes" id="UP000807025"/>
    </source>
</evidence>